<gene>
    <name evidence="1" type="ORF">GXM_00185</name>
</gene>
<evidence type="ECO:0008006" key="3">
    <source>
        <dbReference type="Google" id="ProtNLM"/>
    </source>
</evidence>
<evidence type="ECO:0000313" key="2">
    <source>
        <dbReference type="Proteomes" id="UP000326678"/>
    </source>
</evidence>
<dbReference type="AlphaFoldDB" id="A0A5P8VQM5"/>
<dbReference type="EMBL" id="CP045226">
    <property type="protein sequence ID" value="QFS42712.1"/>
    <property type="molecule type" value="Genomic_DNA"/>
</dbReference>
<dbReference type="KEGG" id="nsh:GXM_00185"/>
<proteinExistence type="predicted"/>
<dbReference type="Proteomes" id="UP000326678">
    <property type="component" value="Chromosome Gxm1"/>
</dbReference>
<evidence type="ECO:0000313" key="1">
    <source>
        <dbReference type="EMBL" id="QFS42712.1"/>
    </source>
</evidence>
<organism evidence="1 2">
    <name type="scientific">Nostoc sphaeroides CCNUC1</name>
    <dbReference type="NCBI Taxonomy" id="2653204"/>
    <lineage>
        <taxon>Bacteria</taxon>
        <taxon>Bacillati</taxon>
        <taxon>Cyanobacteriota</taxon>
        <taxon>Cyanophyceae</taxon>
        <taxon>Nostocales</taxon>
        <taxon>Nostocaceae</taxon>
        <taxon>Nostoc</taxon>
    </lineage>
</organism>
<name>A0A5P8VQM5_9NOSO</name>
<reference evidence="1 2" key="1">
    <citation type="submission" date="2019-10" db="EMBL/GenBank/DDBJ databases">
        <title>Genomic and transcriptomic insights into the perfect genentic adaptation of a filamentous nitrogen-fixing cyanobacterium to rice fields.</title>
        <authorList>
            <person name="Chen Z."/>
        </authorList>
    </citation>
    <scope>NUCLEOTIDE SEQUENCE [LARGE SCALE GENOMIC DNA]</scope>
    <source>
        <strain evidence="1">CCNUC1</strain>
    </source>
</reference>
<protein>
    <recommendedName>
        <fullName evidence="3">IS1 family transposase</fullName>
    </recommendedName>
</protein>
<accession>A0A5P8VQM5</accession>
<sequence>MQCLYCNYPDVRKNGKRRGKQNYICVNCDRYYTKTNLKKF</sequence>
<keyword evidence="2" id="KW-1185">Reference proteome</keyword>